<dbReference type="AlphaFoldDB" id="A0A8J8SVU4"/>
<evidence type="ECO:0000313" key="2">
    <source>
        <dbReference type="Proteomes" id="UP000785679"/>
    </source>
</evidence>
<dbReference type="Proteomes" id="UP000785679">
    <property type="component" value="Unassembled WGS sequence"/>
</dbReference>
<evidence type="ECO:0000313" key="1">
    <source>
        <dbReference type="EMBL" id="TNV72273.1"/>
    </source>
</evidence>
<reference evidence="1" key="1">
    <citation type="submission" date="2019-06" db="EMBL/GenBank/DDBJ databases">
        <authorList>
            <person name="Zheng W."/>
        </authorList>
    </citation>
    <scope>NUCLEOTIDE SEQUENCE</scope>
    <source>
        <strain evidence="1">QDHG01</strain>
    </source>
</reference>
<organism evidence="1 2">
    <name type="scientific">Halteria grandinella</name>
    <dbReference type="NCBI Taxonomy" id="5974"/>
    <lineage>
        <taxon>Eukaryota</taxon>
        <taxon>Sar</taxon>
        <taxon>Alveolata</taxon>
        <taxon>Ciliophora</taxon>
        <taxon>Intramacronucleata</taxon>
        <taxon>Spirotrichea</taxon>
        <taxon>Stichotrichia</taxon>
        <taxon>Sporadotrichida</taxon>
        <taxon>Halteriidae</taxon>
        <taxon>Halteria</taxon>
    </lineage>
</organism>
<proteinExistence type="predicted"/>
<accession>A0A8J8SVU4</accession>
<sequence>MSMRFPNSYQVKCQEQFRETSLAALCHPESSSPSNLQKQYLKFPHSFQLLSVHFKQLLHNAFLNIVRGLHLLNILLIKWCHYSKLLAPIHWLHRYPIFNDDIELRPTPATLS</sequence>
<gene>
    <name evidence="1" type="ORF">FGO68_gene5375</name>
</gene>
<name>A0A8J8SVU4_HALGN</name>
<protein>
    <submittedName>
        <fullName evidence="1">Uncharacterized protein</fullName>
    </submittedName>
</protein>
<comment type="caution">
    <text evidence="1">The sequence shown here is derived from an EMBL/GenBank/DDBJ whole genome shotgun (WGS) entry which is preliminary data.</text>
</comment>
<keyword evidence="2" id="KW-1185">Reference proteome</keyword>
<dbReference type="EMBL" id="RRYP01023214">
    <property type="protein sequence ID" value="TNV72273.1"/>
    <property type="molecule type" value="Genomic_DNA"/>
</dbReference>